<proteinExistence type="predicted"/>
<gene>
    <name evidence="1" type="ORF">WJM97_10905</name>
</gene>
<keyword evidence="2" id="KW-1185">Reference proteome</keyword>
<dbReference type="Proteomes" id="UP001483337">
    <property type="component" value="Chromosome"/>
</dbReference>
<reference evidence="1 2" key="1">
    <citation type="submission" date="2024-04" db="EMBL/GenBank/DDBJ databases">
        <title>Okeanomitos corallinicola gen. &amp; sp. nov. (Nostocales, Cyanobacteria), a new toxic marine heterocyst-forming cyanobacterium from a coral reef.</title>
        <authorList>
            <person name="Li H."/>
            <person name="Li R."/>
            <person name="Kang J."/>
            <person name="Hii K.S."/>
            <person name="Mohamed H.F."/>
            <person name="Xu X."/>
            <person name="Luo Z."/>
        </authorList>
    </citation>
    <scope>NUCLEOTIDE SEQUENCE [LARGE SCALE GENOMIC DNA]</scope>
    <source>
        <strain evidence="1 2">TIOX110</strain>
    </source>
</reference>
<organism evidence="1 2">
    <name type="scientific">Okeanomitos corallinicola TIOX110</name>
    <dbReference type="NCBI Taxonomy" id="3133117"/>
    <lineage>
        <taxon>Bacteria</taxon>
        <taxon>Bacillati</taxon>
        <taxon>Cyanobacteriota</taxon>
        <taxon>Cyanophyceae</taxon>
        <taxon>Nostocales</taxon>
        <taxon>Aphanizomenonaceae</taxon>
        <taxon>Okeanomitos</taxon>
    </lineage>
</organism>
<name>A0ABZ2UZ24_9CYAN</name>
<sequence length="181" mass="20549">MQFNPRPIRLPNFIQKPLTPMQKMISGQGQYFQRMEAGACLAAMRSQQDRWLLYSRIELNIKHRSSEATAVITTVNFSAEDISNSVIQQGSQIINNINVYVCCETPQLRRLKTLLGKLEEQDNLTQTYKLYNQRIDSPSTNQSLTNSEKEDGIETLKAIFNHPSVSVPVEAIKGFLEAEAE</sequence>
<evidence type="ECO:0000313" key="2">
    <source>
        <dbReference type="Proteomes" id="UP001483337"/>
    </source>
</evidence>
<evidence type="ECO:0000313" key="1">
    <source>
        <dbReference type="EMBL" id="WZB90155.1"/>
    </source>
</evidence>
<protein>
    <submittedName>
        <fullName evidence="1">Uncharacterized protein</fullName>
    </submittedName>
</protein>
<dbReference type="RefSeq" id="WP_353933048.1">
    <property type="nucleotide sequence ID" value="NZ_CP150886.1"/>
</dbReference>
<dbReference type="EMBL" id="CP150886">
    <property type="protein sequence ID" value="WZB90155.1"/>
    <property type="molecule type" value="Genomic_DNA"/>
</dbReference>
<accession>A0ABZ2UZ24</accession>